<name>A0A6L5X7R3_9FIRM</name>
<dbReference type="AlphaFoldDB" id="A0A6L5X7R3"/>
<dbReference type="InterPro" id="IPR017871">
    <property type="entry name" value="ABC_transporter-like_CS"/>
</dbReference>
<keyword evidence="2" id="KW-0677">Repeat</keyword>
<protein>
    <submittedName>
        <fullName evidence="6">Sugar ABC transporter ATP-binding protein</fullName>
    </submittedName>
</protein>
<keyword evidence="3" id="KW-0547">Nucleotide-binding</keyword>
<dbReference type="PROSITE" id="PS00211">
    <property type="entry name" value="ABC_TRANSPORTER_1"/>
    <property type="match status" value="1"/>
</dbReference>
<keyword evidence="7" id="KW-1185">Reference proteome</keyword>
<dbReference type="SMART" id="SM00382">
    <property type="entry name" value="AAA"/>
    <property type="match status" value="2"/>
</dbReference>
<dbReference type="InterPro" id="IPR050107">
    <property type="entry name" value="ABC_carbohydrate_import_ATPase"/>
</dbReference>
<comment type="caution">
    <text evidence="6">The sequence shown here is derived from an EMBL/GenBank/DDBJ whole genome shotgun (WGS) entry which is preliminary data.</text>
</comment>
<dbReference type="EMBL" id="VULZ01000004">
    <property type="protein sequence ID" value="MSS14452.1"/>
    <property type="molecule type" value="Genomic_DNA"/>
</dbReference>
<evidence type="ECO:0000256" key="3">
    <source>
        <dbReference type="ARBA" id="ARBA00022741"/>
    </source>
</evidence>
<dbReference type="GO" id="GO:0005524">
    <property type="term" value="F:ATP binding"/>
    <property type="evidence" value="ECO:0007669"/>
    <property type="project" value="UniProtKB-KW"/>
</dbReference>
<evidence type="ECO:0000256" key="2">
    <source>
        <dbReference type="ARBA" id="ARBA00022737"/>
    </source>
</evidence>
<dbReference type="Gene3D" id="3.40.50.300">
    <property type="entry name" value="P-loop containing nucleotide triphosphate hydrolases"/>
    <property type="match status" value="2"/>
</dbReference>
<accession>A0A6L5X7R3</accession>
<proteinExistence type="predicted"/>
<keyword evidence="1" id="KW-0813">Transport</keyword>
<organism evidence="6 7">
    <name type="scientific">Porcincola intestinalis</name>
    <dbReference type="NCBI Taxonomy" id="2606632"/>
    <lineage>
        <taxon>Bacteria</taxon>
        <taxon>Bacillati</taxon>
        <taxon>Bacillota</taxon>
        <taxon>Clostridia</taxon>
        <taxon>Lachnospirales</taxon>
        <taxon>Lachnospiraceae</taxon>
        <taxon>Porcincola</taxon>
    </lineage>
</organism>
<evidence type="ECO:0000313" key="7">
    <source>
        <dbReference type="Proteomes" id="UP000481852"/>
    </source>
</evidence>
<dbReference type="RefSeq" id="WP_154524246.1">
    <property type="nucleotide sequence ID" value="NZ_VULZ01000004.1"/>
</dbReference>
<dbReference type="PROSITE" id="PS50893">
    <property type="entry name" value="ABC_TRANSPORTER_2"/>
    <property type="match status" value="2"/>
</dbReference>
<evidence type="ECO:0000256" key="4">
    <source>
        <dbReference type="ARBA" id="ARBA00022840"/>
    </source>
</evidence>
<dbReference type="Proteomes" id="UP000481852">
    <property type="component" value="Unassembled WGS sequence"/>
</dbReference>
<dbReference type="CDD" id="cd03215">
    <property type="entry name" value="ABC_Carb_Monos_II"/>
    <property type="match status" value="1"/>
</dbReference>
<dbReference type="CDD" id="cd03216">
    <property type="entry name" value="ABC_Carb_Monos_I"/>
    <property type="match status" value="1"/>
</dbReference>
<dbReference type="InterPro" id="IPR003593">
    <property type="entry name" value="AAA+_ATPase"/>
</dbReference>
<dbReference type="PANTHER" id="PTHR43790">
    <property type="entry name" value="CARBOHYDRATE TRANSPORT ATP-BINDING PROTEIN MG119-RELATED"/>
    <property type="match status" value="1"/>
</dbReference>
<evidence type="ECO:0000313" key="6">
    <source>
        <dbReference type="EMBL" id="MSS14452.1"/>
    </source>
</evidence>
<feature type="domain" description="ABC transporter" evidence="5">
    <location>
        <begin position="11"/>
        <end position="247"/>
    </location>
</feature>
<evidence type="ECO:0000256" key="1">
    <source>
        <dbReference type="ARBA" id="ARBA00022448"/>
    </source>
</evidence>
<dbReference type="GO" id="GO:0016887">
    <property type="term" value="F:ATP hydrolysis activity"/>
    <property type="evidence" value="ECO:0007669"/>
    <property type="project" value="InterPro"/>
</dbReference>
<dbReference type="InterPro" id="IPR003439">
    <property type="entry name" value="ABC_transporter-like_ATP-bd"/>
</dbReference>
<dbReference type="InterPro" id="IPR027417">
    <property type="entry name" value="P-loop_NTPase"/>
</dbReference>
<gene>
    <name evidence="6" type="ORF">FYJ35_05250</name>
</gene>
<feature type="domain" description="ABC transporter" evidence="5">
    <location>
        <begin position="254"/>
        <end position="505"/>
    </location>
</feature>
<dbReference type="Pfam" id="PF00005">
    <property type="entry name" value="ABC_tran"/>
    <property type="match status" value="2"/>
</dbReference>
<sequence>MPTQENNQEVLRVENLTKKFIGILANDNISLTFNRHEIHSLCGENGAGKSTFCKMLTGVYHPDEGKIFVNGKEIQFQAPADSLAAGISMVYQERNLVGHLTGAQNICLGHEPRKGGLIDEKAIVAKAEEIRSRLGIEIPLDVPVEELGAGQQQIIEIIRAFYGNPSVLILDEPTASLGEGEVEPFLDFIRSLRDDLGMAILFISHKLEEVYAISDVITVFADGRHILTSPKDKLSQDECVKAMIRAGRQKTIVVPKKDFTNAEVVLEAREVSYDGKKHHVPMKVRKGEAVGFYGLVGSGRTETMETIGGIRLSDGMDVTFAGERITKTEPVQMIHRGFILTAEKRINGAFPGLSVEDNICNLFIDKLSSKAGFMYVEKMLAFAKKILDKNEVKYTSIDQNITELSGGNIQKVIIGRSIELDNLRLLVLDEPTAGMDLGAKSEVYVKIRHLVDDESKSVIFISSELDELLTTCDELCVFYDGDIVAQYSREEFNKEQILADAMGGRKGEKT</sequence>
<dbReference type="PANTHER" id="PTHR43790:SF9">
    <property type="entry name" value="GALACTOFURANOSE TRANSPORTER ATP-BINDING PROTEIN YTFR"/>
    <property type="match status" value="1"/>
</dbReference>
<keyword evidence="4 6" id="KW-0067">ATP-binding</keyword>
<evidence type="ECO:0000259" key="5">
    <source>
        <dbReference type="PROSITE" id="PS50893"/>
    </source>
</evidence>
<dbReference type="SUPFAM" id="SSF52540">
    <property type="entry name" value="P-loop containing nucleoside triphosphate hydrolases"/>
    <property type="match status" value="2"/>
</dbReference>
<reference evidence="6 7" key="1">
    <citation type="submission" date="2019-08" db="EMBL/GenBank/DDBJ databases">
        <title>In-depth cultivation of the pig gut microbiome towards novel bacterial diversity and tailored functional studies.</title>
        <authorList>
            <person name="Wylensek D."/>
            <person name="Hitch T.C.A."/>
            <person name="Clavel T."/>
        </authorList>
    </citation>
    <scope>NUCLEOTIDE SEQUENCE [LARGE SCALE GENOMIC DNA]</scope>
    <source>
        <strain evidence="6 7">Oil+RF-744-WCA-WT-11</strain>
    </source>
</reference>